<dbReference type="GO" id="GO:0070449">
    <property type="term" value="C:elongin complex"/>
    <property type="evidence" value="ECO:0000266"/>
    <property type="project" value="GO_Central"/>
</dbReference>
<dbReference type="RefSeq" id="XP_030101715.1">
    <property type="nucleotide sequence ID" value="XM_030245855.2"/>
</dbReference>
<evidence type="ECO:0000256" key="16">
    <source>
        <dbReference type="ARBA" id="ARBA00093515"/>
    </source>
</evidence>
<dbReference type="GO" id="GO:0031466">
    <property type="term" value="C:Cul5-RING ubiquitin ligase complex"/>
    <property type="evidence" value="ECO:0000266"/>
    <property type="project" value="GO_Central"/>
</dbReference>
<dbReference type="GO" id="GO:0031625">
    <property type="term" value="F:ubiquitin protein ligase binding"/>
    <property type="evidence" value="ECO:0000266"/>
    <property type="project" value="GO_Central"/>
</dbReference>
<evidence type="ECO:0000256" key="5">
    <source>
        <dbReference type="ARBA" id="ARBA00022990"/>
    </source>
</evidence>
<dbReference type="GeneID" id="217066"/>
<comment type="subcellular location">
    <subcellularLocation>
        <location evidence="1">Nucleus</location>
    </subcellularLocation>
</comment>
<evidence type="ECO:0000256" key="2">
    <source>
        <dbReference type="ARBA" id="ARBA00004906"/>
    </source>
</evidence>
<comment type="pathway">
    <text evidence="2">Protein modification; protein ubiquitination.</text>
</comment>
<dbReference type="MGI" id="MGI:1860403">
    <property type="gene designation" value="Elobl"/>
</dbReference>
<sequence length="161" mass="18414">MDVFLMIRYKKTTILTDAKESSTVLALKRIIEGIMKRPPEEQLLFKDNQLLDEMKTLRECGFTSQVARPEAPATVGLAFRTGDVFEGLEIHPYSPPLDLLDLLKASQNEANEPLFDEDPANEPLSNEDPANEQFFDDEPPNQQFFHNLPNQFFDDDPMCNH</sequence>
<dbReference type="UCSC" id="uc007kvy.2">
    <property type="organism name" value="mouse"/>
</dbReference>
<feature type="compositionally biased region" description="Polar residues" evidence="17">
    <location>
        <begin position="140"/>
        <end position="150"/>
    </location>
</feature>
<dbReference type="GO" id="GO:0006367">
    <property type="term" value="P:transcription initiation at RNA polymerase II promoter"/>
    <property type="evidence" value="ECO:0000266"/>
    <property type="project" value="GO_Central"/>
</dbReference>
<comment type="subunit">
    <text evidence="16">Heterotrimer of an A (ELOA, ELOA2 or ELOA3P), ELOB and ELOC subunit. The elongin BC complex interacts with EPOP; leading to recruit the elongin BC complex to Polycomb group (PcG) target genes, thereby restricting excessive activity of the PRC2/EED-EZH2 complex. Component of multiple cullin-RING E3 ubiquitin-protein ligase complexes composed of Elongin BC (ELOB and ELOC), a cullin (either CUL2 or CUL5), a catalytic subunit (either RBX1 or RNF7/RBX2), as well as a substrate adapter protein that can be either ASB2, ASB9, ASB11, KLHDC2, KLHDC3, KLHDC10, APPBP2, FEM1A, FEM1B, FEM1C, LRR1, PCMTD1, SOCS1, SOCS2, SOCS5, SPSB1, SPSB3, ELOA, VHL, WSB1 or RAB40C. As part of the Elongin BC E3 ubiquitin ligase complex; interacts with NRBP1. May also interact with DCUN1D1, DCUN1D2, DCUN1D3 and DCUN1D5. May form oligomers as a KLHDC2/KLHDC3-ELOB-ELOC complex; this interaction is autoinhibitory for the E3 ligase complex as the substrate-binding site of KLHDC2/KLHDC3 is blocked in the oligomer.</text>
</comment>
<dbReference type="InterPro" id="IPR039049">
    <property type="entry name" value="ELOB"/>
</dbReference>
<dbReference type="PROSITE" id="PS50053">
    <property type="entry name" value="UBIQUITIN_2"/>
    <property type="match status" value="1"/>
</dbReference>
<dbReference type="SMART" id="SM00213">
    <property type="entry name" value="UBQ"/>
    <property type="match status" value="1"/>
</dbReference>
<dbReference type="ProteomicsDB" id="332341"/>
<dbReference type="SUPFAM" id="SSF54236">
    <property type="entry name" value="Ubiquitin-like"/>
    <property type="match status" value="1"/>
</dbReference>
<dbReference type="FunFam" id="3.10.20.90:FF:000108">
    <property type="entry name" value="Elongin-B"/>
    <property type="match status" value="1"/>
</dbReference>
<reference evidence="19" key="3">
    <citation type="submission" date="2025-05" db="UniProtKB">
        <authorList>
            <consortium name="Ensembl"/>
        </authorList>
    </citation>
    <scope>IDENTIFICATION</scope>
    <source>
        <strain evidence="19">C57BL/6J</strain>
    </source>
</reference>
<dbReference type="RefSeq" id="NP_001347709.1">
    <property type="nucleotide sequence ID" value="NM_001360780.1"/>
</dbReference>
<evidence type="ECO:0000256" key="12">
    <source>
        <dbReference type="ARBA" id="ARBA00076690"/>
    </source>
</evidence>
<keyword evidence="6" id="KW-0805">Transcription regulation</keyword>
<dbReference type="STRING" id="10090.ENSMUSP00000103534"/>
<dbReference type="PANTHER" id="PTHR13248">
    <property type="entry name" value="TRANSCRIPTION ELONGATION FACTOR B POLYPEPTIDE 2"/>
    <property type="match status" value="1"/>
</dbReference>
<dbReference type="GO" id="GO:0006368">
    <property type="term" value="P:transcription elongation by RNA polymerase II"/>
    <property type="evidence" value="ECO:0007669"/>
    <property type="project" value="InterPro"/>
</dbReference>
<organism evidence="19 21">
    <name type="scientific">Mus musculus</name>
    <name type="common">Mouse</name>
    <dbReference type="NCBI Taxonomy" id="10090"/>
    <lineage>
        <taxon>Eukaryota</taxon>
        <taxon>Metazoa</taxon>
        <taxon>Chordata</taxon>
        <taxon>Craniata</taxon>
        <taxon>Vertebrata</taxon>
        <taxon>Euteleostomi</taxon>
        <taxon>Mammalia</taxon>
        <taxon>Eutheria</taxon>
        <taxon>Euarchontoglires</taxon>
        <taxon>Glires</taxon>
        <taxon>Rodentia</taxon>
        <taxon>Myomorpha</taxon>
        <taxon>Muroidea</taxon>
        <taxon>Muridae</taxon>
        <taxon>Murinae</taxon>
        <taxon>Mus</taxon>
        <taxon>Mus</taxon>
    </lineage>
</organism>
<keyword evidence="5" id="KW-0007">Acetylation</keyword>
<proteinExistence type="inferred from homology"/>
<keyword evidence="8" id="KW-0539">Nucleus</keyword>
<evidence type="ECO:0000259" key="18">
    <source>
        <dbReference type="PROSITE" id="PS50053"/>
    </source>
</evidence>
<evidence type="ECO:0000256" key="8">
    <source>
        <dbReference type="ARBA" id="ARBA00023242"/>
    </source>
</evidence>
<evidence type="ECO:0000256" key="15">
    <source>
        <dbReference type="ARBA" id="ARBA00083653"/>
    </source>
</evidence>
<dbReference type="CDD" id="cd01788">
    <property type="entry name" value="Ubl_ElonginB"/>
    <property type="match status" value="1"/>
</dbReference>
<dbReference type="InterPro" id="IPR000626">
    <property type="entry name" value="Ubiquitin-like_dom"/>
</dbReference>
<dbReference type="GO" id="GO:0001222">
    <property type="term" value="F:transcription corepressor binding"/>
    <property type="evidence" value="ECO:0000266"/>
    <property type="project" value="GO_Central"/>
</dbReference>
<evidence type="ECO:0000256" key="11">
    <source>
        <dbReference type="ARBA" id="ARBA00074516"/>
    </source>
</evidence>
<keyword evidence="3" id="KW-0597">Phosphoprotein</keyword>
<dbReference type="Bgee" id="ENSMUSG00000057534">
    <property type="expression patterns" value="Expressed in primary oocyte and 59 other cell types or tissues"/>
</dbReference>
<comment type="similarity">
    <text evidence="10">Belongs to the Elongin B family.</text>
</comment>
<evidence type="ECO:0000256" key="17">
    <source>
        <dbReference type="SAM" id="MobiDB-lite"/>
    </source>
</evidence>
<evidence type="ECO:0000256" key="4">
    <source>
        <dbReference type="ARBA" id="ARBA00022786"/>
    </source>
</evidence>
<dbReference type="HOGENOM" id="CLU_139243_0_0_1"/>
<dbReference type="Ensembl" id="ENSMUST00000121228.2">
    <property type="protein sequence ID" value="ENSMUSP00000113104.2"/>
    <property type="gene ID" value="ENSMUSG00000057534.14"/>
</dbReference>
<dbReference type="VEuPathDB" id="HostDB:ENSMUSG00000057534"/>
<evidence type="ECO:0000256" key="9">
    <source>
        <dbReference type="ARBA" id="ARBA00054216"/>
    </source>
</evidence>
<dbReference type="PANTHER" id="PTHR13248:SF3">
    <property type="entry name" value="ELONGIN B-LIKE"/>
    <property type="match status" value="1"/>
</dbReference>
<dbReference type="Ensembl" id="ENSMUST00000061938.14">
    <property type="protein sequence ID" value="ENSMUSP00000103534.2"/>
    <property type="gene ID" value="ENSMUSG00000057534.14"/>
</dbReference>
<gene>
    <name evidence="19 20" type="primary">Elobl</name>
</gene>
<keyword evidence="21" id="KW-1185">Reference proteome</keyword>
<evidence type="ECO:0000256" key="6">
    <source>
        <dbReference type="ARBA" id="ARBA00023015"/>
    </source>
</evidence>
<evidence type="ECO:0000313" key="21">
    <source>
        <dbReference type="Proteomes" id="UP000000589"/>
    </source>
</evidence>
<feature type="domain" description="Ubiquitin-like" evidence="18">
    <location>
        <begin position="1"/>
        <end position="65"/>
    </location>
</feature>
<dbReference type="OrthoDB" id="7537057at2759"/>
<dbReference type="ExpressionAtlas" id="A6PWE0">
    <property type="expression patterns" value="baseline and differential"/>
</dbReference>
<keyword evidence="4" id="KW-0833">Ubl conjugation pathway</keyword>
<evidence type="ECO:0000313" key="20">
    <source>
        <dbReference type="MGI" id="MGI:1860403"/>
    </source>
</evidence>
<dbReference type="SMR" id="A6PWE0"/>
<reference evidence="19 21" key="1">
    <citation type="journal article" date="2009" name="PLoS Biol.">
        <title>Lineage-specific biology revealed by a finished genome assembly of the mouse.</title>
        <authorList>
            <consortium name="Mouse Genome Sequencing Consortium"/>
            <person name="Church D.M."/>
            <person name="Goodstadt L."/>
            <person name="Hillier L.W."/>
            <person name="Zody M.C."/>
            <person name="Goldstein S."/>
            <person name="She X."/>
            <person name="Bult C.J."/>
            <person name="Agarwala R."/>
            <person name="Cherry J.L."/>
            <person name="DiCuccio M."/>
            <person name="Hlavina W."/>
            <person name="Kapustin Y."/>
            <person name="Meric P."/>
            <person name="Maglott D."/>
            <person name="Birtle Z."/>
            <person name="Marques A.C."/>
            <person name="Graves T."/>
            <person name="Zhou S."/>
            <person name="Teague B."/>
            <person name="Potamousis K."/>
            <person name="Churas C."/>
            <person name="Place M."/>
            <person name="Herschleb J."/>
            <person name="Runnheim R."/>
            <person name="Forrest D."/>
            <person name="Amos-Landgraf J."/>
            <person name="Schwartz D.C."/>
            <person name="Cheng Z."/>
            <person name="Lindblad-Toh K."/>
            <person name="Eichler E.E."/>
            <person name="Ponting C.P."/>
        </authorList>
    </citation>
    <scope>NUCLEOTIDE SEQUENCE [LARGE SCALE GENOMIC DNA]</scope>
    <source>
        <strain evidence="19 21">C57BL/6J</strain>
    </source>
</reference>
<dbReference type="KEGG" id="mmu:217066"/>
<evidence type="ECO:0000256" key="13">
    <source>
        <dbReference type="ARBA" id="ARBA00080438"/>
    </source>
</evidence>
<dbReference type="GO" id="GO:0140958">
    <property type="term" value="P:target-directed miRNA degradation"/>
    <property type="evidence" value="ECO:0000266"/>
    <property type="project" value="GO_Central"/>
</dbReference>
<dbReference type="PaxDb" id="10090-ENSMUSP00000103534"/>
<dbReference type="Gene3D" id="3.10.20.90">
    <property type="entry name" value="Phosphatidylinositol 3-kinase Catalytic Subunit, Chain A, domain 1"/>
    <property type="match status" value="1"/>
</dbReference>
<dbReference type="CTD" id="217066"/>
<dbReference type="eggNOG" id="KOG4495">
    <property type="taxonomic scope" value="Eukaryota"/>
</dbReference>
<evidence type="ECO:0000256" key="10">
    <source>
        <dbReference type="ARBA" id="ARBA00060803"/>
    </source>
</evidence>
<accession>A6PWE0</accession>
<evidence type="ECO:0000256" key="3">
    <source>
        <dbReference type="ARBA" id="ARBA00022553"/>
    </source>
</evidence>
<dbReference type="AGR" id="MGI:1860403"/>
<keyword evidence="7" id="KW-0804">Transcription</keyword>
<evidence type="ECO:0000256" key="14">
    <source>
        <dbReference type="ARBA" id="ARBA00081013"/>
    </source>
</evidence>
<name>A6PWE0_MOUSE</name>
<dbReference type="Proteomes" id="UP000000589">
    <property type="component" value="Chromosome 11"/>
</dbReference>
<feature type="region of interest" description="Disordered" evidence="17">
    <location>
        <begin position="113"/>
        <end position="161"/>
    </location>
</feature>
<protein>
    <recommendedName>
        <fullName evidence="11">Elongin-B</fullName>
    </recommendedName>
    <alternativeName>
        <fullName evidence="14">Elongin 18 kDa subunit</fullName>
    </alternativeName>
    <alternativeName>
        <fullName evidence="12">RNA polymerase II transcription factor SIII subunit B</fullName>
    </alternativeName>
    <alternativeName>
        <fullName evidence="15">SIII p18</fullName>
    </alternativeName>
    <alternativeName>
        <fullName evidence="13">Transcription elongation factor B polypeptide 2</fullName>
    </alternativeName>
</protein>
<dbReference type="GO" id="GO:0030891">
    <property type="term" value="C:VCB complex"/>
    <property type="evidence" value="ECO:0000318"/>
    <property type="project" value="GO_Central"/>
</dbReference>
<dbReference type="GeneTree" id="ENSGT00390000018316"/>
<dbReference type="GO" id="GO:0031462">
    <property type="term" value="C:Cul2-RING ubiquitin ligase complex"/>
    <property type="evidence" value="ECO:0000266"/>
    <property type="project" value="GO_Central"/>
</dbReference>
<dbReference type="AlphaFoldDB" id="A6PWE0"/>
<evidence type="ECO:0000256" key="1">
    <source>
        <dbReference type="ARBA" id="ARBA00004123"/>
    </source>
</evidence>
<evidence type="ECO:0000313" key="19">
    <source>
        <dbReference type="Ensembl" id="ENSMUSP00000103534.2"/>
    </source>
</evidence>
<comment type="function">
    <text evidence="9">SIII, also known as elongin, is a general transcription elongation factor that increases the RNA polymerase II transcription elongation past template-encoded arresting sites. Subunit A is transcriptionally active and its transcription activity is strongly enhanced by binding to the dimeric complex of the SIII regulatory subunits B and C (elongin BC complex). In embryonic stem cells, the elongin BC complex is recruited by EPOP to Polycomb group (PcG) target genes in order generate genomic region that display both active and repressive chromatin properties, an important feature of pluripotent stem cells.</text>
</comment>
<evidence type="ECO:0000256" key="7">
    <source>
        <dbReference type="ARBA" id="ARBA00023163"/>
    </source>
</evidence>
<dbReference type="InterPro" id="IPR029071">
    <property type="entry name" value="Ubiquitin-like_domsf"/>
</dbReference>
<reference evidence="19" key="2">
    <citation type="journal article" date="2011" name="PLoS Biol.">
        <title>Modernizing reference genome assemblies.</title>
        <authorList>
            <person name="Church D.M."/>
            <person name="Schneider V.A."/>
            <person name="Graves T."/>
            <person name="Auger K."/>
            <person name="Cunningham F."/>
            <person name="Bouk N."/>
            <person name="Chen H.C."/>
            <person name="Agarwala R."/>
            <person name="McLaren W.M."/>
            <person name="Ritchie G.R."/>
            <person name="Albracht D."/>
            <person name="Kremitzki M."/>
            <person name="Rock S."/>
            <person name="Kotkiewicz H."/>
            <person name="Kremitzki C."/>
            <person name="Wollam A."/>
            <person name="Trani L."/>
            <person name="Fulton L."/>
            <person name="Fulton R."/>
            <person name="Matthews L."/>
            <person name="Whitehead S."/>
            <person name="Chow W."/>
            <person name="Torrance J."/>
            <person name="Dunn M."/>
            <person name="Harden G."/>
            <person name="Threadgold G."/>
            <person name="Wood J."/>
            <person name="Collins J."/>
            <person name="Heath P."/>
            <person name="Griffiths G."/>
            <person name="Pelan S."/>
            <person name="Grafham D."/>
            <person name="Eichler E.E."/>
            <person name="Weinstock G."/>
            <person name="Mardis E.R."/>
            <person name="Wilson R.K."/>
            <person name="Howe K."/>
            <person name="Flicek P."/>
            <person name="Hubbard T."/>
        </authorList>
    </citation>
    <scope>NUCLEOTIDE SEQUENCE [LARGE SCALE GENOMIC DNA]</scope>
    <source>
        <strain evidence="19">C57BL/6J</strain>
    </source>
</reference>